<dbReference type="SUPFAM" id="SSF54593">
    <property type="entry name" value="Glyoxalase/Bleomycin resistance protein/Dihydroxybiphenyl dioxygenase"/>
    <property type="match status" value="1"/>
</dbReference>
<dbReference type="Gene3D" id="3.10.180.10">
    <property type="entry name" value="2,3-Dihydroxybiphenyl 1,2-Dioxygenase, domain 1"/>
    <property type="match status" value="1"/>
</dbReference>
<dbReference type="InterPro" id="IPR028973">
    <property type="entry name" value="PhnB-like"/>
</dbReference>
<feature type="domain" description="Glyoxalase/fosfomycin resistance/dioxygenase" evidence="1">
    <location>
        <begin position="10"/>
        <end position="125"/>
    </location>
</feature>
<dbReference type="Pfam" id="PF00903">
    <property type="entry name" value="Glyoxalase"/>
    <property type="match status" value="1"/>
</dbReference>
<evidence type="ECO:0000313" key="3">
    <source>
        <dbReference type="Proteomes" id="UP001589643"/>
    </source>
</evidence>
<dbReference type="PANTHER" id="PTHR33990">
    <property type="entry name" value="PROTEIN YJDN-RELATED"/>
    <property type="match status" value="1"/>
</dbReference>
<organism evidence="2 3">
    <name type="scientific">Microbacterium plantarum</name>
    <dbReference type="NCBI Taxonomy" id="1816425"/>
    <lineage>
        <taxon>Bacteria</taxon>
        <taxon>Bacillati</taxon>
        <taxon>Actinomycetota</taxon>
        <taxon>Actinomycetes</taxon>
        <taxon>Micrococcales</taxon>
        <taxon>Microbacteriaceae</taxon>
        <taxon>Microbacterium</taxon>
    </lineage>
</organism>
<dbReference type="PANTHER" id="PTHR33990:SF1">
    <property type="entry name" value="PROTEIN YJDN"/>
    <property type="match status" value="1"/>
</dbReference>
<dbReference type="EMBL" id="JBHLHV010000001">
    <property type="protein sequence ID" value="MFB8891413.1"/>
    <property type="molecule type" value="Genomic_DNA"/>
</dbReference>
<sequence length="133" mass="14144">MPAPVPYLHFPGDAADALRFYRSVFGGELQLHTFADFGREDGPPDLIAHGELRGPVDLFGADDPGDAARPSMTGIMLALLGAGDAETSHRWFDALAAGGTVVDPLQRRAWGDSDGQVTDRYGLTWLIGFSAAS</sequence>
<dbReference type="Proteomes" id="UP001589643">
    <property type="component" value="Unassembled WGS sequence"/>
</dbReference>
<keyword evidence="3" id="KW-1185">Reference proteome</keyword>
<evidence type="ECO:0000313" key="2">
    <source>
        <dbReference type="EMBL" id="MFB8891413.1"/>
    </source>
</evidence>
<proteinExistence type="predicted"/>
<name>A0ABV5EN68_9MICO</name>
<evidence type="ECO:0000259" key="1">
    <source>
        <dbReference type="Pfam" id="PF00903"/>
    </source>
</evidence>
<reference evidence="2 3" key="1">
    <citation type="submission" date="2024-08" db="EMBL/GenBank/DDBJ databases">
        <title>Heavy metals resistant antinobacteria isolated from wastewater.</title>
        <authorList>
            <person name="Roman Ponce B."/>
            <person name="Blanco Mercado M.A."/>
            <person name="Avila Aldana I.N."/>
            <person name="Morales Arrieta S."/>
        </authorList>
    </citation>
    <scope>NUCLEOTIDE SEQUENCE [LARGE SCALE GENOMIC DNA]</scope>
    <source>
        <strain evidence="3">sma-1</strain>
    </source>
</reference>
<accession>A0ABV5EN68</accession>
<comment type="caution">
    <text evidence="2">The sequence shown here is derived from an EMBL/GenBank/DDBJ whole genome shotgun (WGS) entry which is preliminary data.</text>
</comment>
<dbReference type="InterPro" id="IPR029068">
    <property type="entry name" value="Glyas_Bleomycin-R_OHBP_Dase"/>
</dbReference>
<dbReference type="InterPro" id="IPR004360">
    <property type="entry name" value="Glyas_Fos-R_dOase_dom"/>
</dbReference>
<dbReference type="CDD" id="cd06588">
    <property type="entry name" value="PhnB_like"/>
    <property type="match status" value="1"/>
</dbReference>
<dbReference type="RefSeq" id="WP_112617645.1">
    <property type="nucleotide sequence ID" value="NZ_JBHLHV010000001.1"/>
</dbReference>
<protein>
    <submittedName>
        <fullName evidence="2">VOC family protein</fullName>
    </submittedName>
</protein>
<gene>
    <name evidence="2" type="ORF">AB7P39_01010</name>
</gene>